<organism evidence="7 8">
    <name type="scientific">Glomus cerebriforme</name>
    <dbReference type="NCBI Taxonomy" id="658196"/>
    <lineage>
        <taxon>Eukaryota</taxon>
        <taxon>Fungi</taxon>
        <taxon>Fungi incertae sedis</taxon>
        <taxon>Mucoromycota</taxon>
        <taxon>Glomeromycotina</taxon>
        <taxon>Glomeromycetes</taxon>
        <taxon>Glomerales</taxon>
        <taxon>Glomeraceae</taxon>
        <taxon>Glomus</taxon>
    </lineage>
</organism>
<sequence length="673" mass="78383">MIKFPFPTIGSNREIIIFIQMHKMQNSSSHINASSDNTRETQTMSSNVGEQSFIPASMVQNILEWQRQALETIREQNKANQVTQQQNNTLLQRIDTLQQYIHNYKQDARNLDVMDLDNTNTEVIGTVEDIKENLGDNQFIPEFSSNDALFIKDNDGPHISLRQSPDMETERRHKKALEDLDNEWRDKYAQLQTKYDAQYKAYQELKEHYQKRSAEWKRVKKWLDEQKFVQKHPERTDQVNELTSKITKSKVQFEKSPTIRDSPFSNDSKTNSSGALADVTNMQNQSSSSQNNENVATNEHVADVNRVLILESSYNKDDIVFRQDNNRYSHNISSPKLFFGSMITNNLDKMQTNYCPDSNPIYCDQEWNEDHNDQPNNFDHDMANVDTEEKGNLLPSKGNENLGLLEGTTPDHAIDLEEGNYEFLFDEDPSLNKKRAADMVIMQENIENNELSSTDVTNKRYKSLTSKSKSKLREEFNEFDEAVISEDVTTTTPYNNRFKADSRSQTSADNMYEDNDIESANPLTPITPTSIKNKGIEKEFNNKNNNSKQGEGYRYIETIRKKNERRQLMAQDCRDCRKYYEMTGISLSRQCDHNQSSESLMQDRKQLISRHRAKYSRPQTPPGFWKVGFPTSQEIAEINELSVAYEREREEQKRREMEFAKSRERKWDNGTSK</sequence>
<keyword evidence="8" id="KW-1185">Reference proteome</keyword>
<keyword evidence="3" id="KW-0539">Nucleus</keyword>
<dbReference type="InterPro" id="IPR033316">
    <property type="entry name" value="RBBP8-like"/>
</dbReference>
<accession>A0A397T972</accession>
<dbReference type="InterPro" id="IPR013882">
    <property type="entry name" value="Ctp1_C"/>
</dbReference>
<dbReference type="OrthoDB" id="5801062at2759"/>
<proteinExistence type="predicted"/>
<feature type="region of interest" description="Disordered" evidence="5">
    <location>
        <begin position="515"/>
        <end position="549"/>
    </location>
</feature>
<feature type="region of interest" description="Disordered" evidence="5">
    <location>
        <begin position="232"/>
        <end position="275"/>
    </location>
</feature>
<comment type="subcellular location">
    <subcellularLocation>
        <location evidence="1">Nucleus</location>
    </subcellularLocation>
</comment>
<evidence type="ECO:0000256" key="5">
    <source>
        <dbReference type="SAM" id="MobiDB-lite"/>
    </source>
</evidence>
<reference evidence="7 8" key="1">
    <citation type="submission" date="2018-06" db="EMBL/GenBank/DDBJ databases">
        <title>Comparative genomics reveals the genomic features of Rhizophagus irregularis, R. cerebriforme, R. diaphanum and Gigaspora rosea, and their symbiotic lifestyle signature.</title>
        <authorList>
            <person name="Morin E."/>
            <person name="San Clemente H."/>
            <person name="Chen E.C.H."/>
            <person name="De La Providencia I."/>
            <person name="Hainaut M."/>
            <person name="Kuo A."/>
            <person name="Kohler A."/>
            <person name="Murat C."/>
            <person name="Tang N."/>
            <person name="Roy S."/>
            <person name="Loubradou J."/>
            <person name="Henrissat B."/>
            <person name="Grigoriev I.V."/>
            <person name="Corradi N."/>
            <person name="Roux C."/>
            <person name="Martin F.M."/>
        </authorList>
    </citation>
    <scope>NUCLEOTIDE SEQUENCE [LARGE SCALE GENOMIC DNA]</scope>
    <source>
        <strain evidence="7 8">DAOM 227022</strain>
    </source>
</reference>
<comment type="caution">
    <text evidence="7">The sequence shown here is derived from an EMBL/GenBank/DDBJ whole genome shotgun (WGS) entry which is preliminary data.</text>
</comment>
<feature type="compositionally biased region" description="Polar residues" evidence="5">
    <location>
        <begin position="521"/>
        <end position="531"/>
    </location>
</feature>
<dbReference type="AlphaFoldDB" id="A0A397T972"/>
<dbReference type="PANTHER" id="PTHR15107">
    <property type="entry name" value="RETINOBLASTOMA BINDING PROTEIN 8"/>
    <property type="match status" value="1"/>
</dbReference>
<name>A0A397T972_9GLOM</name>
<dbReference type="EMBL" id="QKYT01000114">
    <property type="protein sequence ID" value="RIA92915.1"/>
    <property type="molecule type" value="Genomic_DNA"/>
</dbReference>
<feature type="domain" description="DNA endonuclease activator Ctp1 C-terminal" evidence="6">
    <location>
        <begin position="592"/>
        <end position="634"/>
    </location>
</feature>
<evidence type="ECO:0000256" key="3">
    <source>
        <dbReference type="ARBA" id="ARBA00023242"/>
    </source>
</evidence>
<evidence type="ECO:0000259" key="6">
    <source>
        <dbReference type="Pfam" id="PF08573"/>
    </source>
</evidence>
<evidence type="ECO:0000313" key="8">
    <source>
        <dbReference type="Proteomes" id="UP000265703"/>
    </source>
</evidence>
<dbReference type="GO" id="GO:0010792">
    <property type="term" value="P:DNA double-strand break processing involved in repair via single-strand annealing"/>
    <property type="evidence" value="ECO:0007669"/>
    <property type="project" value="TreeGrafter"/>
</dbReference>
<feature type="coiled-coil region" evidence="4">
    <location>
        <begin position="174"/>
        <end position="208"/>
    </location>
</feature>
<protein>
    <recommendedName>
        <fullName evidence="6">DNA endonuclease activator Ctp1 C-terminal domain-containing protein</fullName>
    </recommendedName>
</protein>
<feature type="compositionally biased region" description="Polar residues" evidence="5">
    <location>
        <begin position="263"/>
        <end position="274"/>
    </location>
</feature>
<dbReference type="GO" id="GO:0003684">
    <property type="term" value="F:damaged DNA binding"/>
    <property type="evidence" value="ECO:0007669"/>
    <property type="project" value="TreeGrafter"/>
</dbReference>
<keyword evidence="2" id="KW-0227">DNA damage</keyword>
<evidence type="ECO:0000256" key="4">
    <source>
        <dbReference type="SAM" id="Coils"/>
    </source>
</evidence>
<dbReference type="PANTHER" id="PTHR15107:SF0">
    <property type="entry name" value="DNA ENDONUCLEASE ACTIVATOR CTP1 C-TERMINAL DOMAIN-CONTAINING PROTEIN"/>
    <property type="match status" value="1"/>
</dbReference>
<dbReference type="STRING" id="658196.A0A397T972"/>
<dbReference type="Pfam" id="PF08573">
    <property type="entry name" value="SAE2"/>
    <property type="match status" value="1"/>
</dbReference>
<gene>
    <name evidence="7" type="ORF">C1645_763606</name>
</gene>
<evidence type="ECO:0000313" key="7">
    <source>
        <dbReference type="EMBL" id="RIA92915.1"/>
    </source>
</evidence>
<dbReference type="GO" id="GO:0005634">
    <property type="term" value="C:nucleus"/>
    <property type="evidence" value="ECO:0007669"/>
    <property type="project" value="UniProtKB-SubCell"/>
</dbReference>
<feature type="compositionally biased region" description="Polar residues" evidence="5">
    <location>
        <begin position="239"/>
        <end position="250"/>
    </location>
</feature>
<feature type="region of interest" description="Disordered" evidence="5">
    <location>
        <begin position="646"/>
        <end position="673"/>
    </location>
</feature>
<evidence type="ECO:0000256" key="1">
    <source>
        <dbReference type="ARBA" id="ARBA00004123"/>
    </source>
</evidence>
<evidence type="ECO:0000256" key="2">
    <source>
        <dbReference type="ARBA" id="ARBA00022763"/>
    </source>
</evidence>
<dbReference type="Proteomes" id="UP000265703">
    <property type="component" value="Unassembled WGS sequence"/>
</dbReference>
<keyword evidence="4" id="KW-0175">Coiled coil</keyword>